<keyword evidence="4" id="KW-0862">Zinc</keyword>
<dbReference type="AlphaFoldDB" id="A0A6J7BND4"/>
<feature type="domain" description="Alcohol dehydrogenase-like C-terminal" evidence="6">
    <location>
        <begin position="8"/>
        <end position="135"/>
    </location>
</feature>
<accession>A0A6J7BND4</accession>
<sequence length="178" mass="18641">MLVLGAGPIGLGVLQAVRAGGAQATIVSDLSPARRAAAATLGATAVVDPVSGDLRAAVRDLTRPGVDIVFDTTASSVAFNQGIALVRPRGTIVSVAGWQEQARVDMGRAMVNEIDIRYSMTYEPETDFPATLAMLAGGGFDTATMISDHIPLERLVDDGLEELLHHGDQHIKILVDPS</sequence>
<evidence type="ECO:0000313" key="7">
    <source>
        <dbReference type="EMBL" id="CAB4847216.1"/>
    </source>
</evidence>
<comment type="similarity">
    <text evidence="2">Belongs to the zinc-containing alcohol dehydrogenase family.</text>
</comment>
<comment type="cofactor">
    <cofactor evidence="1">
        <name>Zn(2+)</name>
        <dbReference type="ChEBI" id="CHEBI:29105"/>
    </cofactor>
</comment>
<protein>
    <submittedName>
        <fullName evidence="7">Unannotated protein</fullName>
    </submittedName>
</protein>
<dbReference type="GO" id="GO:0046872">
    <property type="term" value="F:metal ion binding"/>
    <property type="evidence" value="ECO:0007669"/>
    <property type="project" value="UniProtKB-KW"/>
</dbReference>
<name>A0A6J7BND4_9ZZZZ</name>
<evidence type="ECO:0000256" key="2">
    <source>
        <dbReference type="ARBA" id="ARBA00008072"/>
    </source>
</evidence>
<evidence type="ECO:0000256" key="5">
    <source>
        <dbReference type="ARBA" id="ARBA00023002"/>
    </source>
</evidence>
<dbReference type="InterPro" id="IPR013149">
    <property type="entry name" value="ADH-like_C"/>
</dbReference>
<dbReference type="EMBL" id="CAFBIY010000015">
    <property type="protein sequence ID" value="CAB4847216.1"/>
    <property type="molecule type" value="Genomic_DNA"/>
</dbReference>
<evidence type="ECO:0000259" key="6">
    <source>
        <dbReference type="Pfam" id="PF00107"/>
    </source>
</evidence>
<dbReference type="InterPro" id="IPR036291">
    <property type="entry name" value="NAD(P)-bd_dom_sf"/>
</dbReference>
<evidence type="ECO:0000256" key="4">
    <source>
        <dbReference type="ARBA" id="ARBA00022833"/>
    </source>
</evidence>
<dbReference type="PANTHER" id="PTHR43350:SF17">
    <property type="entry name" value="NAD-DEPENDENT ALCOHOL DEHYDROGENASE"/>
    <property type="match status" value="1"/>
</dbReference>
<dbReference type="Gene3D" id="3.90.180.10">
    <property type="entry name" value="Medium-chain alcohol dehydrogenases, catalytic domain"/>
    <property type="match status" value="1"/>
</dbReference>
<keyword evidence="5" id="KW-0560">Oxidoreductase</keyword>
<dbReference type="PANTHER" id="PTHR43350">
    <property type="entry name" value="NAD-DEPENDENT ALCOHOL DEHYDROGENASE"/>
    <property type="match status" value="1"/>
</dbReference>
<gene>
    <name evidence="7" type="ORF">UFOPK3267_00431</name>
</gene>
<dbReference type="Pfam" id="PF00107">
    <property type="entry name" value="ADH_zinc_N"/>
    <property type="match status" value="1"/>
</dbReference>
<reference evidence="7" key="1">
    <citation type="submission" date="2020-05" db="EMBL/GenBank/DDBJ databases">
        <authorList>
            <person name="Chiriac C."/>
            <person name="Salcher M."/>
            <person name="Ghai R."/>
            <person name="Kavagutti S V."/>
        </authorList>
    </citation>
    <scope>NUCLEOTIDE SEQUENCE</scope>
</reference>
<dbReference type="Gene3D" id="3.40.50.720">
    <property type="entry name" value="NAD(P)-binding Rossmann-like Domain"/>
    <property type="match status" value="1"/>
</dbReference>
<keyword evidence="3" id="KW-0479">Metal-binding</keyword>
<dbReference type="GO" id="GO:0016491">
    <property type="term" value="F:oxidoreductase activity"/>
    <property type="evidence" value="ECO:0007669"/>
    <property type="project" value="UniProtKB-KW"/>
</dbReference>
<evidence type="ECO:0000256" key="3">
    <source>
        <dbReference type="ARBA" id="ARBA00022723"/>
    </source>
</evidence>
<dbReference type="SUPFAM" id="SSF51735">
    <property type="entry name" value="NAD(P)-binding Rossmann-fold domains"/>
    <property type="match status" value="1"/>
</dbReference>
<evidence type="ECO:0000256" key="1">
    <source>
        <dbReference type="ARBA" id="ARBA00001947"/>
    </source>
</evidence>
<proteinExistence type="inferred from homology"/>
<organism evidence="7">
    <name type="scientific">freshwater metagenome</name>
    <dbReference type="NCBI Taxonomy" id="449393"/>
    <lineage>
        <taxon>unclassified sequences</taxon>
        <taxon>metagenomes</taxon>
        <taxon>ecological metagenomes</taxon>
    </lineage>
</organism>